<organism evidence="1 2">
    <name type="scientific">Pyramidobacter piscolens W5455</name>
    <dbReference type="NCBI Taxonomy" id="352165"/>
    <lineage>
        <taxon>Bacteria</taxon>
        <taxon>Thermotogati</taxon>
        <taxon>Synergistota</taxon>
        <taxon>Synergistia</taxon>
        <taxon>Synergistales</taxon>
        <taxon>Dethiosulfovibrionaceae</taxon>
        <taxon>Pyramidobacter</taxon>
    </lineage>
</organism>
<keyword evidence="2" id="KW-1185">Reference proteome</keyword>
<sequence length="38" mass="4667">MPPFYAIIYLIYKFIFPEKYAINNSLFRIAKRHIVFDL</sequence>
<evidence type="ECO:0000313" key="2">
    <source>
        <dbReference type="Proteomes" id="UP000006462"/>
    </source>
</evidence>
<reference evidence="1 2" key="1">
    <citation type="submission" date="2009-12" db="EMBL/GenBank/DDBJ databases">
        <authorList>
            <person name="Shrivastava S."/>
            <person name="Madupu R."/>
            <person name="Durkin A.S."/>
            <person name="Torralba M."/>
            <person name="Methe B."/>
            <person name="Sutton G.G."/>
            <person name="Strausberg R.L."/>
            <person name="Nelson K.E."/>
        </authorList>
    </citation>
    <scope>NUCLEOTIDE SEQUENCE [LARGE SCALE GENOMIC DNA]</scope>
    <source>
        <strain evidence="1 2">W5455</strain>
    </source>
</reference>
<proteinExistence type="predicted"/>
<protein>
    <submittedName>
        <fullName evidence="1">Uncharacterized protein</fullName>
    </submittedName>
</protein>
<dbReference type="Proteomes" id="UP000006462">
    <property type="component" value="Unassembled WGS sequence"/>
</dbReference>
<comment type="caution">
    <text evidence="1">The sequence shown here is derived from an EMBL/GenBank/DDBJ whole genome shotgun (WGS) entry which is preliminary data.</text>
</comment>
<gene>
    <name evidence="1" type="ORF">HMPREF7215_2137</name>
</gene>
<dbReference type="EMBL" id="ADFP01000079">
    <property type="protein sequence ID" value="EFB90501.1"/>
    <property type="molecule type" value="Genomic_DNA"/>
</dbReference>
<evidence type="ECO:0000313" key="1">
    <source>
        <dbReference type="EMBL" id="EFB90501.1"/>
    </source>
</evidence>
<name>A0ABM9ZU80_9BACT</name>
<accession>A0ABM9ZU80</accession>